<dbReference type="OrthoDB" id="62952at2759"/>
<evidence type="ECO:0000313" key="2">
    <source>
        <dbReference type="Proteomes" id="UP000007796"/>
    </source>
</evidence>
<sequence length="220" mass="25165">MSFNFMCLPGELRNKIYELVLVYQEPIRELLPGLLFTNRAIRHEASSIFYNQNQFHLLNLYPGQVACFLDNMGSKNAGLIQHIIIEFPEFDNWTSGALVLNDDSVNLINKLKSNCTSLRTITTSLYNAVGWKMAVHEREDDFTINTMKFVDAYWGGIPSLESIVLYTRNCGSDERVKRELGGLGRKVILREGKIASGYRAEEARKRRFDMLAALMRSVPF</sequence>
<dbReference type="InParanoid" id="F0XJT7"/>
<gene>
    <name evidence="1" type="ORF">CMQ_2399</name>
</gene>
<dbReference type="InterPro" id="IPR038883">
    <property type="entry name" value="AN11006-like"/>
</dbReference>
<dbReference type="Proteomes" id="UP000007796">
    <property type="component" value="Unassembled WGS sequence"/>
</dbReference>
<dbReference type="GeneID" id="25975383"/>
<protein>
    <submittedName>
        <fullName evidence="1">Uncharacterized protein</fullName>
    </submittedName>
</protein>
<dbReference type="HOGENOM" id="CLU_077468_0_0_1"/>
<dbReference type="PANTHER" id="PTHR42085">
    <property type="entry name" value="F-BOX DOMAIN-CONTAINING PROTEIN"/>
    <property type="match status" value="1"/>
</dbReference>
<accession>F0XJT7</accession>
<dbReference type="STRING" id="655863.F0XJT7"/>
<dbReference type="EMBL" id="GL629782">
    <property type="protein sequence ID" value="EFX02350.1"/>
    <property type="molecule type" value="Genomic_DNA"/>
</dbReference>
<evidence type="ECO:0000313" key="1">
    <source>
        <dbReference type="EMBL" id="EFX02350.1"/>
    </source>
</evidence>
<dbReference type="PANTHER" id="PTHR42085:SF2">
    <property type="entry name" value="F-BOX DOMAIN-CONTAINING PROTEIN"/>
    <property type="match status" value="1"/>
</dbReference>
<dbReference type="RefSeq" id="XP_014171832.1">
    <property type="nucleotide sequence ID" value="XM_014316357.1"/>
</dbReference>
<keyword evidence="2" id="KW-1185">Reference proteome</keyword>
<organism evidence="2">
    <name type="scientific">Grosmannia clavigera (strain kw1407 / UAMH 11150)</name>
    <name type="common">Blue stain fungus</name>
    <name type="synonym">Graphiocladiella clavigera</name>
    <dbReference type="NCBI Taxonomy" id="655863"/>
    <lineage>
        <taxon>Eukaryota</taxon>
        <taxon>Fungi</taxon>
        <taxon>Dikarya</taxon>
        <taxon>Ascomycota</taxon>
        <taxon>Pezizomycotina</taxon>
        <taxon>Sordariomycetes</taxon>
        <taxon>Sordariomycetidae</taxon>
        <taxon>Ophiostomatales</taxon>
        <taxon>Ophiostomataceae</taxon>
        <taxon>Leptographium</taxon>
    </lineage>
</organism>
<proteinExistence type="predicted"/>
<dbReference type="eggNOG" id="ENOG502SQKC">
    <property type="taxonomic scope" value="Eukaryota"/>
</dbReference>
<reference evidence="1 2" key="1">
    <citation type="journal article" date="2011" name="Proc. Natl. Acad. Sci. U.S.A.">
        <title>Genome and transcriptome analyses of the mountain pine beetle-fungal symbiont Grosmannia clavigera, a lodgepole pine pathogen.</title>
        <authorList>
            <person name="DiGuistini S."/>
            <person name="Wang Y."/>
            <person name="Liao N.Y."/>
            <person name="Taylor G."/>
            <person name="Tanguay P."/>
            <person name="Feau N."/>
            <person name="Henrissat B."/>
            <person name="Chan S.K."/>
            <person name="Hesse-Orce U."/>
            <person name="Alamouti S.M."/>
            <person name="Tsui C.K.M."/>
            <person name="Docking R.T."/>
            <person name="Levasseur A."/>
            <person name="Haridas S."/>
            <person name="Robertson G."/>
            <person name="Birol I."/>
            <person name="Holt R.A."/>
            <person name="Marra M.A."/>
            <person name="Hamelin R.C."/>
            <person name="Hirst M."/>
            <person name="Jones S.J.M."/>
            <person name="Bohlmann J."/>
            <person name="Breuil C."/>
        </authorList>
    </citation>
    <scope>NUCLEOTIDE SEQUENCE [LARGE SCALE GENOMIC DNA]</scope>
    <source>
        <strain evidence="2">kw1407 / UAMH 11150</strain>
    </source>
</reference>
<dbReference type="AlphaFoldDB" id="F0XJT7"/>
<name>F0XJT7_GROCL</name>